<dbReference type="Pfam" id="PF23188">
    <property type="entry name" value="THU_Piezo1"/>
    <property type="match status" value="1"/>
</dbReference>
<feature type="transmembrane region" description="Helical" evidence="6">
    <location>
        <begin position="598"/>
        <end position="615"/>
    </location>
</feature>
<feature type="transmembrane region" description="Helical" evidence="6">
    <location>
        <begin position="210"/>
        <end position="228"/>
    </location>
</feature>
<dbReference type="InterPro" id="IPR027272">
    <property type="entry name" value="Piezo"/>
</dbReference>
<dbReference type="InterPro" id="IPR056770">
    <property type="entry name" value="Piezo_THU9_anchor"/>
</dbReference>
<dbReference type="Pfam" id="PF12166">
    <property type="entry name" value="Piezo_cap"/>
    <property type="match status" value="1"/>
</dbReference>
<evidence type="ECO:0000259" key="9">
    <source>
        <dbReference type="Pfam" id="PF24874"/>
    </source>
</evidence>
<evidence type="ECO:0000259" key="8">
    <source>
        <dbReference type="Pfam" id="PF23188"/>
    </source>
</evidence>
<accession>A0ABY6KHZ1</accession>
<evidence type="ECO:0000256" key="5">
    <source>
        <dbReference type="ARBA" id="ARBA00023136"/>
    </source>
</evidence>
<organism evidence="10 11">
    <name type="scientific">Cordylochernes scorpioides</name>
    <dbReference type="NCBI Taxonomy" id="51811"/>
    <lineage>
        <taxon>Eukaryota</taxon>
        <taxon>Metazoa</taxon>
        <taxon>Ecdysozoa</taxon>
        <taxon>Arthropoda</taxon>
        <taxon>Chelicerata</taxon>
        <taxon>Arachnida</taxon>
        <taxon>Pseudoscorpiones</taxon>
        <taxon>Cheliferoidea</taxon>
        <taxon>Chernetidae</taxon>
        <taxon>Cordylochernes</taxon>
    </lineage>
</organism>
<dbReference type="Proteomes" id="UP001235939">
    <property type="component" value="Chromosome 05"/>
</dbReference>
<keyword evidence="3 6" id="KW-0812">Transmembrane</keyword>
<sequence length="951" mass="111521">MALCVSAEVLCGAAIRGGDYFLFEDVPTPDLEQEDAKIPTEMVLETSLTVEAVLAKLGEWLRLLCKPISLFLVYATNELNAISKDYRFVAEALTQDKFLLKKWVNLLIPGNEESKSEEEVPALKAFFPQVHKGEHGDSPPDAQKKFKERLPLFVKFLLALWYLVISQSEILCYLAIIIYQIHSASLLSLPLPLLVFFWGSLAVPRPTKTFWFVVITYSEVIVLVKYFFHFNFWIWNINTCRAPQDQYQCAERMVGISRHFYNSLPDLLLLLAVFFHRLMMKSFGLWQNVPDSAMEISKKCKLVLSDSKKEEEESGTEEEGDKGKRSLDVFCSYFQPLRKFYSNIFSQQRLTDDVYAYTFFCEFINFFILIFGYKSFGMADSESVASYIQENRVPIPFLIMLLAQFGVIIIDRALYLRKNIALKLGLHLIMIVIIHIWMFFLLPYFSFSSLQDSVAANLWYLTKCISFLLSAYQIRRGYPRHVLGCFFCKNYTMVNLVCFKIYRIIPFMYELRCLMDWIWTDTSLAITSWFKMEDIYGHIFTLKCFREWEKFMPEPRGVARTMLAKYRVGGSMLVILILVIWFPLLFFAFETTFGTVNIPIYAELSLGFAGFKAIFQTTVDRDRFIIRSQSYWTYHQQYLQVDEALAHIFRAFSHYDVMIVPFPANSSSTWNISPPHKKKLIEILEKNQEIRISYTISFTRSMDEILMSHRTLYYKNSLVIRNKTLIQQILSTIKTNDTISQVVSLPTSFIPYIFVLNKRNEIKNPTDRSNSKFPNMDVVWAEKREISIRLHSTNMSQWWEVKDETCYQFAIYNLLTENKDCEDYIYILAFNSKQYSRELFIFSKYGIIGLYSTFVLVLHGILRSLTTDTRHTIMFYELPNVDRVLELCLDIYLVRENQEHALEEDLYAKLIFLYRSPETMIRSSYLEFQSDLCCVLVLHGILQYRRYGMRC</sequence>
<feature type="transmembrane region" description="Helical" evidence="6">
    <location>
        <begin position="184"/>
        <end position="203"/>
    </location>
</feature>
<dbReference type="PANTHER" id="PTHR47049">
    <property type="entry name" value="PIEZO-TYPE MECHANOSENSITIVE ION CHANNEL HOMOLOG"/>
    <property type="match status" value="1"/>
</dbReference>
<feature type="domain" description="Piezo non-specific cation channel cap" evidence="7">
    <location>
        <begin position="645"/>
        <end position="922"/>
    </location>
</feature>
<feature type="transmembrane region" description="Helical" evidence="6">
    <location>
        <begin position="839"/>
        <end position="862"/>
    </location>
</feature>
<feature type="transmembrane region" description="Helical" evidence="6">
    <location>
        <begin position="457"/>
        <end position="474"/>
    </location>
</feature>
<keyword evidence="5 6" id="KW-0472">Membrane</keyword>
<feature type="transmembrane region" description="Helical" evidence="6">
    <location>
        <begin position="566"/>
        <end position="586"/>
    </location>
</feature>
<evidence type="ECO:0000256" key="2">
    <source>
        <dbReference type="ARBA" id="ARBA00007821"/>
    </source>
</evidence>
<gene>
    <name evidence="10" type="ORF">LAZ67_5000412</name>
</gene>
<dbReference type="PANTHER" id="PTHR47049:SF2">
    <property type="entry name" value="PIEZO-TYPE MECHANOSENSITIVE ION CHANNEL HOMOLOG"/>
    <property type="match status" value="1"/>
</dbReference>
<feature type="domain" description="Piezo transmembrane helical unit" evidence="8">
    <location>
        <begin position="165"/>
        <end position="287"/>
    </location>
</feature>
<evidence type="ECO:0000256" key="1">
    <source>
        <dbReference type="ARBA" id="ARBA00004141"/>
    </source>
</evidence>
<keyword evidence="11" id="KW-1185">Reference proteome</keyword>
<evidence type="ECO:0000256" key="3">
    <source>
        <dbReference type="ARBA" id="ARBA00022692"/>
    </source>
</evidence>
<feature type="transmembrane region" description="Helical" evidence="6">
    <location>
        <begin position="426"/>
        <end position="445"/>
    </location>
</feature>
<feature type="transmembrane region" description="Helical" evidence="6">
    <location>
        <begin position="354"/>
        <end position="373"/>
    </location>
</feature>
<name>A0ABY6KHZ1_9ARAC</name>
<evidence type="ECO:0000313" key="11">
    <source>
        <dbReference type="Proteomes" id="UP001235939"/>
    </source>
</evidence>
<proteinExistence type="inferred from homology"/>
<dbReference type="InterPro" id="IPR031334">
    <property type="entry name" value="Piezo_cap_dom"/>
</dbReference>
<evidence type="ECO:0000259" key="7">
    <source>
        <dbReference type="Pfam" id="PF12166"/>
    </source>
</evidence>
<dbReference type="EMBL" id="CP092867">
    <property type="protein sequence ID" value="UYV67378.1"/>
    <property type="molecule type" value="Genomic_DNA"/>
</dbReference>
<reference evidence="10 11" key="1">
    <citation type="submission" date="2022-01" db="EMBL/GenBank/DDBJ databases">
        <title>A chromosomal length assembly of Cordylochernes scorpioides.</title>
        <authorList>
            <person name="Zeh D."/>
            <person name="Zeh J."/>
        </authorList>
    </citation>
    <scope>NUCLEOTIDE SEQUENCE [LARGE SCALE GENOMIC DNA]</scope>
    <source>
        <strain evidence="10">IN4F17</strain>
        <tissue evidence="10">Whole Body</tissue>
    </source>
</reference>
<dbReference type="InterPro" id="IPR056768">
    <property type="entry name" value="THU_Piezo"/>
</dbReference>
<feature type="domain" description="Piezo THU9 and anchor" evidence="9">
    <location>
        <begin position="353"/>
        <end position="588"/>
    </location>
</feature>
<comment type="similarity">
    <text evidence="2">Belongs to the PIEZO (TC 1.A.75) family.</text>
</comment>
<protein>
    <recommendedName>
        <fullName evidence="12">Piezo non-specific cation channel R-Ras-binding domain-containing protein</fullName>
    </recommendedName>
</protein>
<evidence type="ECO:0000256" key="6">
    <source>
        <dbReference type="SAM" id="Phobius"/>
    </source>
</evidence>
<evidence type="ECO:0008006" key="12">
    <source>
        <dbReference type="Google" id="ProtNLM"/>
    </source>
</evidence>
<evidence type="ECO:0000256" key="4">
    <source>
        <dbReference type="ARBA" id="ARBA00022989"/>
    </source>
</evidence>
<comment type="subcellular location">
    <subcellularLocation>
        <location evidence="1">Membrane</location>
        <topology evidence="1">Multi-pass membrane protein</topology>
    </subcellularLocation>
</comment>
<evidence type="ECO:0000313" key="10">
    <source>
        <dbReference type="EMBL" id="UYV67378.1"/>
    </source>
</evidence>
<feature type="transmembrane region" description="Helical" evidence="6">
    <location>
        <begin position="393"/>
        <end position="414"/>
    </location>
</feature>
<dbReference type="Pfam" id="PF24874">
    <property type="entry name" value="Piezo_THU9_anchor"/>
    <property type="match status" value="1"/>
</dbReference>
<feature type="transmembrane region" description="Helical" evidence="6">
    <location>
        <begin position="152"/>
        <end position="178"/>
    </location>
</feature>
<keyword evidence="4 6" id="KW-1133">Transmembrane helix</keyword>